<protein>
    <submittedName>
        <fullName evidence="4">Helix-turn-helix domain-containing protein</fullName>
    </submittedName>
</protein>
<dbReference type="Pfam" id="PF01527">
    <property type="entry name" value="HTH_Tnp_1"/>
    <property type="match status" value="2"/>
</dbReference>
<organism evidence="4 5">
    <name type="scientific">Amedibacillus hominis</name>
    <dbReference type="NCBI Taxonomy" id="2897776"/>
    <lineage>
        <taxon>Bacteria</taxon>
        <taxon>Bacillati</taxon>
        <taxon>Bacillota</taxon>
        <taxon>Erysipelotrichia</taxon>
        <taxon>Erysipelotrichales</taxon>
        <taxon>Erysipelotrichaceae</taxon>
        <taxon>Amedibacillus</taxon>
    </lineage>
</organism>
<sequence>MGRKSKYSKELKMEIVKRYERGEGSYESLANEVGVDRGTIRKWFAHYKNLGTSAFDEESRNKSYTKEFKEKVVQAYLNGKGSYLDVATAFDIPSDTTVINWVKKYNGHIEQTDYKTMGDVYMTKSRNTTQEERKEIVDYCLEHDKNYRLTAKVFEVPYANVYQWVQKYFKNGYDGLSDKRGHHKSEDELDEVELLRRKLEKAERELKVARLENRLLKKVDEIERRRYGERADLRQNIRPSKKPLKK</sequence>
<accession>A0ABS9R6I7</accession>
<dbReference type="RefSeq" id="WP_100933525.1">
    <property type="nucleotide sequence ID" value="NZ_JAKVPQ010000006.1"/>
</dbReference>
<reference evidence="4 5" key="1">
    <citation type="submission" date="2022-02" db="EMBL/GenBank/DDBJ databases">
        <title>Genome of Erysipelotrichaceae sp. nov. NSJ-176 isolated from human feces.</title>
        <authorList>
            <person name="Abdugheni R."/>
        </authorList>
    </citation>
    <scope>NUCLEOTIDE SEQUENCE [LARGE SCALE GENOMIC DNA]</scope>
    <source>
        <strain evidence="4 5">NSJ-176</strain>
    </source>
</reference>
<dbReference type="SUPFAM" id="SSF46689">
    <property type="entry name" value="Homeodomain-like"/>
    <property type="match status" value="1"/>
</dbReference>
<evidence type="ECO:0000256" key="1">
    <source>
        <dbReference type="ARBA" id="ARBA00038232"/>
    </source>
</evidence>
<dbReference type="PANTHER" id="PTHR33795">
    <property type="entry name" value="INSERTION ELEMENT IS150 PROTEIN INSJ"/>
    <property type="match status" value="1"/>
</dbReference>
<keyword evidence="2" id="KW-0175">Coiled coil</keyword>
<dbReference type="InterPro" id="IPR002514">
    <property type="entry name" value="Transposase_8"/>
</dbReference>
<dbReference type="InterPro" id="IPR052057">
    <property type="entry name" value="IS150/IS1296_orfA-like"/>
</dbReference>
<evidence type="ECO:0000313" key="5">
    <source>
        <dbReference type="Proteomes" id="UP001202402"/>
    </source>
</evidence>
<proteinExistence type="inferred from homology"/>
<dbReference type="Gene3D" id="1.10.10.10">
    <property type="entry name" value="Winged helix-like DNA-binding domain superfamily/Winged helix DNA-binding domain"/>
    <property type="match status" value="2"/>
</dbReference>
<name>A0ABS9R6I7_9FIRM</name>
<feature type="coiled-coil region" evidence="2">
    <location>
        <begin position="182"/>
        <end position="219"/>
    </location>
</feature>
<gene>
    <name evidence="4" type="ORF">LQE99_08990</name>
</gene>
<dbReference type="Pfam" id="PF13518">
    <property type="entry name" value="HTH_28"/>
    <property type="match status" value="1"/>
</dbReference>
<evidence type="ECO:0000259" key="3">
    <source>
        <dbReference type="Pfam" id="PF13518"/>
    </source>
</evidence>
<keyword evidence="5" id="KW-1185">Reference proteome</keyword>
<dbReference type="InterPro" id="IPR055247">
    <property type="entry name" value="InsJ-like_HTH"/>
</dbReference>
<dbReference type="PANTHER" id="PTHR33795:SF1">
    <property type="entry name" value="INSERTION ELEMENT IS150 PROTEIN INSJ"/>
    <property type="match status" value="1"/>
</dbReference>
<evidence type="ECO:0000256" key="2">
    <source>
        <dbReference type="SAM" id="Coils"/>
    </source>
</evidence>
<dbReference type="InterPro" id="IPR036388">
    <property type="entry name" value="WH-like_DNA-bd_sf"/>
</dbReference>
<dbReference type="InterPro" id="IPR010921">
    <property type="entry name" value="Trp_repressor/repl_initiator"/>
</dbReference>
<dbReference type="SUPFAM" id="SSF48295">
    <property type="entry name" value="TrpR-like"/>
    <property type="match status" value="2"/>
</dbReference>
<dbReference type="EMBL" id="JAKVPQ010000006">
    <property type="protein sequence ID" value="MCH4285265.1"/>
    <property type="molecule type" value="Genomic_DNA"/>
</dbReference>
<dbReference type="Proteomes" id="UP001202402">
    <property type="component" value="Unassembled WGS sequence"/>
</dbReference>
<comment type="similarity">
    <text evidence="1">Belongs to the IS150/IS1296 orfA family.</text>
</comment>
<dbReference type="InterPro" id="IPR009057">
    <property type="entry name" value="Homeodomain-like_sf"/>
</dbReference>
<evidence type="ECO:0000313" key="4">
    <source>
        <dbReference type="EMBL" id="MCH4285265.1"/>
    </source>
</evidence>
<feature type="domain" description="Insertion element IS150 protein InsJ-like helix-turn-helix" evidence="3">
    <location>
        <begin position="132"/>
        <end position="181"/>
    </location>
</feature>
<comment type="caution">
    <text evidence="4">The sequence shown here is derived from an EMBL/GenBank/DDBJ whole genome shotgun (WGS) entry which is preliminary data.</text>
</comment>